<dbReference type="EMBL" id="ML122324">
    <property type="protein sequence ID" value="RPD53339.1"/>
    <property type="molecule type" value="Genomic_DNA"/>
</dbReference>
<gene>
    <name evidence="1" type="ORF">L227DRAFT_402439</name>
</gene>
<accession>A0A5C2RR18</accession>
<keyword evidence="2" id="KW-1185">Reference proteome</keyword>
<dbReference type="Proteomes" id="UP000313359">
    <property type="component" value="Unassembled WGS sequence"/>
</dbReference>
<reference evidence="1" key="1">
    <citation type="journal article" date="2018" name="Genome Biol. Evol.">
        <title>Genomics and development of Lentinus tigrinus, a white-rot wood-decaying mushroom with dimorphic fruiting bodies.</title>
        <authorList>
            <person name="Wu B."/>
            <person name="Xu Z."/>
            <person name="Knudson A."/>
            <person name="Carlson A."/>
            <person name="Chen N."/>
            <person name="Kovaka S."/>
            <person name="LaButti K."/>
            <person name="Lipzen A."/>
            <person name="Pennachio C."/>
            <person name="Riley R."/>
            <person name="Schakwitz W."/>
            <person name="Umezawa K."/>
            <person name="Ohm R.A."/>
            <person name="Grigoriev I.V."/>
            <person name="Nagy L.G."/>
            <person name="Gibbons J."/>
            <person name="Hibbett D."/>
        </authorList>
    </citation>
    <scope>NUCLEOTIDE SEQUENCE [LARGE SCALE GENOMIC DNA]</scope>
    <source>
        <strain evidence="1">ALCF2SS1-6</strain>
    </source>
</reference>
<proteinExistence type="predicted"/>
<name>A0A5C2RR18_9APHY</name>
<protein>
    <submittedName>
        <fullName evidence="1">Uncharacterized protein</fullName>
    </submittedName>
</protein>
<evidence type="ECO:0000313" key="1">
    <source>
        <dbReference type="EMBL" id="RPD53339.1"/>
    </source>
</evidence>
<sequence>MPSMRAVTRQRVRGEVEGRTRVVALSRLSPSMSLGPLRTSFKHKESSCSVLRERRSVSRRARKGDGPRKRVVARMLSGGNAKPIGGLQVWLPEYVKQQEKGYRLEHPVSCTAV</sequence>
<dbReference type="AlphaFoldDB" id="A0A5C2RR18"/>
<organism evidence="1 2">
    <name type="scientific">Lentinus tigrinus ALCF2SS1-6</name>
    <dbReference type="NCBI Taxonomy" id="1328759"/>
    <lineage>
        <taxon>Eukaryota</taxon>
        <taxon>Fungi</taxon>
        <taxon>Dikarya</taxon>
        <taxon>Basidiomycota</taxon>
        <taxon>Agaricomycotina</taxon>
        <taxon>Agaricomycetes</taxon>
        <taxon>Polyporales</taxon>
        <taxon>Polyporaceae</taxon>
        <taxon>Lentinus</taxon>
    </lineage>
</organism>
<evidence type="ECO:0000313" key="2">
    <source>
        <dbReference type="Proteomes" id="UP000313359"/>
    </source>
</evidence>